<sequence>MDTLTGGLSDGLYDLVPSAHHAAHADTTHAHTHARDGDGTASLTAAAHAHQQHNPASSAARLTVLSTSRPHDQTPRGN</sequence>
<feature type="compositionally biased region" description="Basic and acidic residues" evidence="1">
    <location>
        <begin position="69"/>
        <end position="78"/>
    </location>
</feature>
<comment type="caution">
    <text evidence="2">The sequence shown here is derived from an EMBL/GenBank/DDBJ whole genome shotgun (WGS) entry which is preliminary data.</text>
</comment>
<gene>
    <name evidence="2" type="ORF">E2C01_079856</name>
</gene>
<organism evidence="2 3">
    <name type="scientific">Portunus trituberculatus</name>
    <name type="common">Swimming crab</name>
    <name type="synonym">Neptunus trituberculatus</name>
    <dbReference type="NCBI Taxonomy" id="210409"/>
    <lineage>
        <taxon>Eukaryota</taxon>
        <taxon>Metazoa</taxon>
        <taxon>Ecdysozoa</taxon>
        <taxon>Arthropoda</taxon>
        <taxon>Crustacea</taxon>
        <taxon>Multicrustacea</taxon>
        <taxon>Malacostraca</taxon>
        <taxon>Eumalacostraca</taxon>
        <taxon>Eucarida</taxon>
        <taxon>Decapoda</taxon>
        <taxon>Pleocyemata</taxon>
        <taxon>Brachyura</taxon>
        <taxon>Eubrachyura</taxon>
        <taxon>Portunoidea</taxon>
        <taxon>Portunidae</taxon>
        <taxon>Portuninae</taxon>
        <taxon>Portunus</taxon>
    </lineage>
</organism>
<evidence type="ECO:0000313" key="3">
    <source>
        <dbReference type="Proteomes" id="UP000324222"/>
    </source>
</evidence>
<dbReference type="AlphaFoldDB" id="A0A5B7IWR4"/>
<feature type="compositionally biased region" description="Low complexity" evidence="1">
    <location>
        <begin position="45"/>
        <end position="60"/>
    </location>
</feature>
<dbReference type="EMBL" id="VSRR010067325">
    <property type="protein sequence ID" value="MPC85098.1"/>
    <property type="molecule type" value="Genomic_DNA"/>
</dbReference>
<accession>A0A5B7IWR4</accession>
<evidence type="ECO:0000313" key="2">
    <source>
        <dbReference type="EMBL" id="MPC85098.1"/>
    </source>
</evidence>
<dbReference type="Proteomes" id="UP000324222">
    <property type="component" value="Unassembled WGS sequence"/>
</dbReference>
<protein>
    <submittedName>
        <fullName evidence="2">Uncharacterized protein</fullName>
    </submittedName>
</protein>
<evidence type="ECO:0000256" key="1">
    <source>
        <dbReference type="SAM" id="MobiDB-lite"/>
    </source>
</evidence>
<name>A0A5B7IWR4_PORTR</name>
<proteinExistence type="predicted"/>
<feature type="region of interest" description="Disordered" evidence="1">
    <location>
        <begin position="45"/>
        <end position="78"/>
    </location>
</feature>
<keyword evidence="3" id="KW-1185">Reference proteome</keyword>
<reference evidence="2 3" key="1">
    <citation type="submission" date="2019-05" db="EMBL/GenBank/DDBJ databases">
        <title>Another draft genome of Portunus trituberculatus and its Hox gene families provides insights of decapod evolution.</title>
        <authorList>
            <person name="Jeong J.-H."/>
            <person name="Song I."/>
            <person name="Kim S."/>
            <person name="Choi T."/>
            <person name="Kim D."/>
            <person name="Ryu S."/>
            <person name="Kim W."/>
        </authorList>
    </citation>
    <scope>NUCLEOTIDE SEQUENCE [LARGE SCALE GENOMIC DNA]</scope>
    <source>
        <tissue evidence="2">Muscle</tissue>
    </source>
</reference>